<keyword evidence="3" id="KW-1185">Reference proteome</keyword>
<evidence type="ECO:0000256" key="1">
    <source>
        <dbReference type="SAM" id="MobiDB-lite"/>
    </source>
</evidence>
<dbReference type="EMBL" id="MCGO01000001">
    <property type="protein sequence ID" value="ORY53548.1"/>
    <property type="molecule type" value="Genomic_DNA"/>
</dbReference>
<feature type="compositionally biased region" description="Low complexity" evidence="1">
    <location>
        <begin position="12"/>
        <end position="21"/>
    </location>
</feature>
<organism evidence="2 3">
    <name type="scientific">Rhizoclosmatium globosum</name>
    <dbReference type="NCBI Taxonomy" id="329046"/>
    <lineage>
        <taxon>Eukaryota</taxon>
        <taxon>Fungi</taxon>
        <taxon>Fungi incertae sedis</taxon>
        <taxon>Chytridiomycota</taxon>
        <taxon>Chytridiomycota incertae sedis</taxon>
        <taxon>Chytridiomycetes</taxon>
        <taxon>Chytridiales</taxon>
        <taxon>Chytriomycetaceae</taxon>
        <taxon>Rhizoclosmatium</taxon>
    </lineage>
</organism>
<dbReference type="Proteomes" id="UP000193642">
    <property type="component" value="Unassembled WGS sequence"/>
</dbReference>
<name>A0A1Y2D2N0_9FUNG</name>
<accession>A0A1Y2D2N0</accession>
<protein>
    <submittedName>
        <fullName evidence="2">Uncharacterized protein</fullName>
    </submittedName>
</protein>
<evidence type="ECO:0000313" key="2">
    <source>
        <dbReference type="EMBL" id="ORY53548.1"/>
    </source>
</evidence>
<gene>
    <name evidence="2" type="ORF">BCR33DRAFT_2581</name>
</gene>
<feature type="region of interest" description="Disordered" evidence="1">
    <location>
        <begin position="1"/>
        <end position="27"/>
    </location>
</feature>
<comment type="caution">
    <text evidence="2">The sequence shown here is derived from an EMBL/GenBank/DDBJ whole genome shotgun (WGS) entry which is preliminary data.</text>
</comment>
<sequence>MSWRRPGVITNVPEAGTPPAGGVVGGIPPDGGAGTGWQYGGYGYGYGYDGGGVPAPGCPPVAGGVVGGSGVGVVPPTAIAIF</sequence>
<reference evidence="2 3" key="1">
    <citation type="submission" date="2016-07" db="EMBL/GenBank/DDBJ databases">
        <title>Pervasive Adenine N6-methylation of Active Genes in Fungi.</title>
        <authorList>
            <consortium name="DOE Joint Genome Institute"/>
            <person name="Mondo S.J."/>
            <person name="Dannebaum R.O."/>
            <person name="Kuo R.C."/>
            <person name="Labutti K."/>
            <person name="Haridas S."/>
            <person name="Kuo A."/>
            <person name="Salamov A."/>
            <person name="Ahrendt S.R."/>
            <person name="Lipzen A."/>
            <person name="Sullivan W."/>
            <person name="Andreopoulos W.B."/>
            <person name="Clum A."/>
            <person name="Lindquist E."/>
            <person name="Daum C."/>
            <person name="Ramamoorthy G.K."/>
            <person name="Gryganskyi A."/>
            <person name="Culley D."/>
            <person name="Magnuson J.K."/>
            <person name="James T.Y."/>
            <person name="O'Malley M.A."/>
            <person name="Stajich J.E."/>
            <person name="Spatafora J.W."/>
            <person name="Visel A."/>
            <person name="Grigoriev I.V."/>
        </authorList>
    </citation>
    <scope>NUCLEOTIDE SEQUENCE [LARGE SCALE GENOMIC DNA]</scope>
    <source>
        <strain evidence="2 3">JEL800</strain>
    </source>
</reference>
<evidence type="ECO:0000313" key="3">
    <source>
        <dbReference type="Proteomes" id="UP000193642"/>
    </source>
</evidence>
<proteinExistence type="predicted"/>
<dbReference type="AlphaFoldDB" id="A0A1Y2D2N0"/>